<dbReference type="GO" id="GO:0008017">
    <property type="term" value="F:microtubule binding"/>
    <property type="evidence" value="ECO:0007669"/>
    <property type="project" value="InterPro"/>
</dbReference>
<evidence type="ECO:0000256" key="1">
    <source>
        <dbReference type="ARBA" id="ARBA00022741"/>
    </source>
</evidence>
<proteinExistence type="inferred from homology"/>
<reference evidence="6" key="1">
    <citation type="submission" date="2017-02" db="UniProtKB">
        <authorList>
            <consortium name="WormBaseParasite"/>
        </authorList>
    </citation>
    <scope>IDENTIFICATION</scope>
</reference>
<dbReference type="AlphaFoldDB" id="A0A0M3I880"/>
<dbReference type="WBParaSite" id="ALUE_0001351301-mRNA-1">
    <property type="protein sequence ID" value="ALUE_0001351301-mRNA-1"/>
    <property type="gene ID" value="ALUE_0001351301"/>
</dbReference>
<dbReference type="GO" id="GO:0007018">
    <property type="term" value="P:microtubule-based movement"/>
    <property type="evidence" value="ECO:0007669"/>
    <property type="project" value="InterPro"/>
</dbReference>
<evidence type="ECO:0000313" key="5">
    <source>
        <dbReference type="Proteomes" id="UP000036681"/>
    </source>
</evidence>
<comment type="similarity">
    <text evidence="3">Belongs to the TRAFAC class myosin-kinesin ATPase superfamily. Kinesin family.</text>
</comment>
<evidence type="ECO:0000256" key="3">
    <source>
        <dbReference type="PROSITE-ProRule" id="PRU00283"/>
    </source>
</evidence>
<dbReference type="GO" id="GO:0003777">
    <property type="term" value="F:microtubule motor activity"/>
    <property type="evidence" value="ECO:0007669"/>
    <property type="project" value="InterPro"/>
</dbReference>
<organism evidence="5 6">
    <name type="scientific">Ascaris lumbricoides</name>
    <name type="common">Giant roundworm</name>
    <dbReference type="NCBI Taxonomy" id="6252"/>
    <lineage>
        <taxon>Eukaryota</taxon>
        <taxon>Metazoa</taxon>
        <taxon>Ecdysozoa</taxon>
        <taxon>Nematoda</taxon>
        <taxon>Chromadorea</taxon>
        <taxon>Rhabditida</taxon>
        <taxon>Spirurina</taxon>
        <taxon>Ascaridomorpha</taxon>
        <taxon>Ascaridoidea</taxon>
        <taxon>Ascarididae</taxon>
        <taxon>Ascaris</taxon>
    </lineage>
</organism>
<dbReference type="InterPro" id="IPR001752">
    <property type="entry name" value="Kinesin_motor_dom"/>
</dbReference>
<dbReference type="Gene3D" id="3.40.850.10">
    <property type="entry name" value="Kinesin motor domain"/>
    <property type="match status" value="1"/>
</dbReference>
<evidence type="ECO:0000256" key="2">
    <source>
        <dbReference type="ARBA" id="ARBA00022840"/>
    </source>
</evidence>
<comment type="caution">
    <text evidence="3">Lacks conserved residue(s) required for the propagation of feature annotation.</text>
</comment>
<feature type="domain" description="Kinesin motor" evidence="4">
    <location>
        <begin position="5"/>
        <end position="50"/>
    </location>
</feature>
<name>A0A0M3I880_ASCLU</name>
<protein>
    <submittedName>
        <fullName evidence="6">Kinesin motor domain-containing protein</fullName>
    </submittedName>
</protein>
<evidence type="ECO:0000313" key="6">
    <source>
        <dbReference type="WBParaSite" id="ALUE_0001351301-mRNA-1"/>
    </source>
</evidence>
<keyword evidence="1" id="KW-0547">Nucleotide-binding</keyword>
<dbReference type="InterPro" id="IPR027417">
    <property type="entry name" value="P-loop_NTPase"/>
</dbReference>
<dbReference type="GO" id="GO:0005524">
    <property type="term" value="F:ATP binding"/>
    <property type="evidence" value="ECO:0007669"/>
    <property type="project" value="UniProtKB-KW"/>
</dbReference>
<sequence>MADIPVRVAVRVRPTSTREKSESAQPCVVCFEEQNQVSVNGKMFAFDNVFIRLPHKKICMMHFNNNNESRNYVCSVGFIDLAVVVAEVSVTVNVAVDIRAFMRYCNNGPGSICSKSSGIGAPRVSGNANVQIAAAIDSAPNVKHIVDKLL</sequence>
<dbReference type="SUPFAM" id="SSF52540">
    <property type="entry name" value="P-loop containing nucleoside triphosphate hydrolases"/>
    <property type="match status" value="1"/>
</dbReference>
<accession>A0A0M3I880</accession>
<dbReference type="PROSITE" id="PS50067">
    <property type="entry name" value="KINESIN_MOTOR_2"/>
    <property type="match status" value="1"/>
</dbReference>
<evidence type="ECO:0000259" key="4">
    <source>
        <dbReference type="PROSITE" id="PS50067"/>
    </source>
</evidence>
<keyword evidence="2" id="KW-0067">ATP-binding</keyword>
<dbReference type="InterPro" id="IPR036961">
    <property type="entry name" value="Kinesin_motor_dom_sf"/>
</dbReference>
<dbReference type="Proteomes" id="UP000036681">
    <property type="component" value="Unplaced"/>
</dbReference>
<keyword evidence="5" id="KW-1185">Reference proteome</keyword>